<evidence type="ECO:0000256" key="6">
    <source>
        <dbReference type="ARBA" id="ARBA00022842"/>
    </source>
</evidence>
<evidence type="ECO:0000256" key="2">
    <source>
        <dbReference type="ARBA" id="ARBA00022695"/>
    </source>
</evidence>
<evidence type="ECO:0000256" key="7">
    <source>
        <dbReference type="ARBA" id="ARBA00023080"/>
    </source>
</evidence>
<evidence type="ECO:0000256" key="3">
    <source>
        <dbReference type="ARBA" id="ARBA00022723"/>
    </source>
</evidence>
<gene>
    <name evidence="13" type="ORF">EGC77_21380</name>
    <name evidence="12" type="ORF">EGC80_03055</name>
</gene>
<dbReference type="KEGG" id="spsr:EGC80_03055"/>
<dbReference type="CDD" id="cd05400">
    <property type="entry name" value="NT_2-5OAS_ClassI-CCAase"/>
    <property type="match status" value="1"/>
</dbReference>
<sequence length="333" mass="38992">MATLQEEFRVFHDEIRLGTYDEDQNLRDKRDTLIRELRNELKDEKIPDTERSLTFTKLDQGSYAMRTGIKPINDDYDIDVGVVFDITNDEYCSRNLKKLVFDALNKRHKRTVKYNKPCITVEYADGYHVDLAIYSNNNNDLHIAWGRSTATEQKWYESDPKGLKRWVSDVSNNAEYSKQFRCCVRYLKKWKAKHFTSIGNTAPPSIGLTVQARQHFIFNKDNDLTSLINIVRKIKSDFSMQFDLDDFILKRSISYKLPQKPYKNIYYKMSLLQQDQFYEKLVSLEEALCEARDENSEQAASLILRKVFGKDFPLVENIKRADIRPVIGTGFNA</sequence>
<evidence type="ECO:0000256" key="4">
    <source>
        <dbReference type="ARBA" id="ARBA00022741"/>
    </source>
</evidence>
<reference evidence="15" key="2">
    <citation type="submission" date="2018-11" db="EMBL/GenBank/DDBJ databases">
        <title>Shewanella sp. R106.</title>
        <authorList>
            <person name="Hwang Y.J."/>
            <person name="Hwang C.Y."/>
        </authorList>
    </citation>
    <scope>NUCLEOTIDE SEQUENCE [LARGE SCALE GENOMIC DNA]</scope>
    <source>
        <strain evidence="15">R106</strain>
    </source>
</reference>
<evidence type="ECO:0000256" key="5">
    <source>
        <dbReference type="ARBA" id="ARBA00022840"/>
    </source>
</evidence>
<dbReference type="OrthoDB" id="5569081at2"/>
<dbReference type="InterPro" id="IPR006116">
    <property type="entry name" value="NT_2-5OAS_ClassI-CCAase"/>
</dbReference>
<keyword evidence="14" id="KW-1185">Reference proteome</keyword>
<dbReference type="AlphaFoldDB" id="A0A3N4DYV3"/>
<reference evidence="13" key="3">
    <citation type="submission" date="2018-11" db="EMBL/GenBank/DDBJ databases">
        <authorList>
            <person name="Hwang Y.J."/>
            <person name="Hwang C.Y."/>
        </authorList>
    </citation>
    <scope>NUCLEOTIDE SEQUENCE</scope>
    <source>
        <strain evidence="13">R106</strain>
    </source>
</reference>
<evidence type="ECO:0000256" key="8">
    <source>
        <dbReference type="ARBA" id="ARBA00023118"/>
    </source>
</evidence>
<keyword evidence="5" id="KW-0067">ATP-binding</keyword>
<keyword evidence="8" id="KW-0051">Antiviral defense</keyword>
<evidence type="ECO:0000256" key="9">
    <source>
        <dbReference type="ARBA" id="ARBA00044145"/>
    </source>
</evidence>
<comment type="catalytic activity">
    <reaction evidence="10">
        <text>GTP + ATP = 3',3'-cGAMP + 2 diphosphate</text>
        <dbReference type="Rhea" id="RHEA:35647"/>
        <dbReference type="ChEBI" id="CHEBI:30616"/>
        <dbReference type="ChEBI" id="CHEBI:33019"/>
        <dbReference type="ChEBI" id="CHEBI:37565"/>
        <dbReference type="ChEBI" id="CHEBI:71501"/>
    </reaction>
    <physiologicalReaction direction="left-to-right" evidence="10">
        <dbReference type="Rhea" id="RHEA:35648"/>
    </physiologicalReaction>
</comment>
<protein>
    <recommendedName>
        <fullName evidence="9">Cyclic GMP-AMP synthase</fullName>
    </recommendedName>
</protein>
<evidence type="ECO:0000313" key="13">
    <source>
        <dbReference type="EMBL" id="RPA22584.1"/>
    </source>
</evidence>
<reference evidence="12 14" key="1">
    <citation type="submission" date="2018-11" db="EMBL/GenBank/DDBJ databases">
        <title>Shewanella sp. M2.</title>
        <authorList>
            <person name="Hwang Y.J."/>
            <person name="Hwang C.Y."/>
        </authorList>
    </citation>
    <scope>NUCLEOTIDE SEQUENCE [LARGE SCALE GENOMIC DNA]</scope>
    <source>
        <strain evidence="12 14">M2</strain>
    </source>
</reference>
<evidence type="ECO:0000313" key="12">
    <source>
        <dbReference type="EMBL" id="AZG34010.1"/>
    </source>
</evidence>
<keyword evidence="6" id="KW-0460">Magnesium</keyword>
<dbReference type="GO" id="GO:0016779">
    <property type="term" value="F:nucleotidyltransferase activity"/>
    <property type="evidence" value="ECO:0007669"/>
    <property type="project" value="UniProtKB-KW"/>
</dbReference>
<dbReference type="GO" id="GO:0051607">
    <property type="term" value="P:defense response to virus"/>
    <property type="evidence" value="ECO:0007669"/>
    <property type="project" value="UniProtKB-KW"/>
</dbReference>
<evidence type="ECO:0000256" key="10">
    <source>
        <dbReference type="ARBA" id="ARBA00048304"/>
    </source>
</evidence>
<evidence type="ECO:0000259" key="11">
    <source>
        <dbReference type="Pfam" id="PF21654"/>
    </source>
</evidence>
<evidence type="ECO:0000256" key="1">
    <source>
        <dbReference type="ARBA" id="ARBA00022679"/>
    </source>
</evidence>
<dbReference type="Proteomes" id="UP000273778">
    <property type="component" value="Chromosome"/>
</dbReference>
<dbReference type="GO" id="GO:0046872">
    <property type="term" value="F:metal ion binding"/>
    <property type="evidence" value="ECO:0007669"/>
    <property type="project" value="UniProtKB-KW"/>
</dbReference>
<organism evidence="13 15">
    <name type="scientific">Shewanella psychromarinicola</name>
    <dbReference type="NCBI Taxonomy" id="2487742"/>
    <lineage>
        <taxon>Bacteria</taxon>
        <taxon>Pseudomonadati</taxon>
        <taxon>Pseudomonadota</taxon>
        <taxon>Gammaproteobacteria</taxon>
        <taxon>Alteromonadales</taxon>
        <taxon>Shewanellaceae</taxon>
        <taxon>Shewanella</taxon>
    </lineage>
</organism>
<dbReference type="Pfam" id="PF21654">
    <property type="entry name" value="DncV-like_NTFase"/>
    <property type="match status" value="1"/>
</dbReference>
<dbReference type="GO" id="GO:0005524">
    <property type="term" value="F:ATP binding"/>
    <property type="evidence" value="ECO:0007669"/>
    <property type="project" value="UniProtKB-KW"/>
</dbReference>
<name>A0A3N4DYV3_9GAMM</name>
<dbReference type="Proteomes" id="UP000278855">
    <property type="component" value="Unassembled WGS sequence"/>
</dbReference>
<evidence type="ECO:0000313" key="14">
    <source>
        <dbReference type="Proteomes" id="UP000273778"/>
    </source>
</evidence>
<keyword evidence="7" id="KW-0546">Nucleotide metabolism</keyword>
<accession>A0A3N4DYV3</accession>
<feature type="domain" description="Cyclic GMP-AMP synthase DncV-like nucleotidyltransferase" evidence="11">
    <location>
        <begin position="59"/>
        <end position="134"/>
    </location>
</feature>
<evidence type="ECO:0000313" key="15">
    <source>
        <dbReference type="Proteomes" id="UP000278855"/>
    </source>
</evidence>
<dbReference type="GO" id="GO:0009117">
    <property type="term" value="P:nucleotide metabolic process"/>
    <property type="evidence" value="ECO:0007669"/>
    <property type="project" value="UniProtKB-KW"/>
</dbReference>
<keyword evidence="3" id="KW-0479">Metal-binding</keyword>
<keyword evidence="2" id="KW-0548">Nucleotidyltransferase</keyword>
<dbReference type="InterPro" id="IPR048445">
    <property type="entry name" value="DncV-like_NTFase"/>
</dbReference>
<dbReference type="EMBL" id="RKKB01000033">
    <property type="protein sequence ID" value="RPA22584.1"/>
    <property type="molecule type" value="Genomic_DNA"/>
</dbReference>
<keyword evidence="4" id="KW-0547">Nucleotide-binding</keyword>
<keyword evidence="1 13" id="KW-0808">Transferase</keyword>
<dbReference type="EMBL" id="CP034073">
    <property type="protein sequence ID" value="AZG34010.1"/>
    <property type="molecule type" value="Genomic_DNA"/>
</dbReference>
<dbReference type="RefSeq" id="WP_124014223.1">
    <property type="nucleotide sequence ID" value="NZ_CP034073.1"/>
</dbReference>
<proteinExistence type="predicted"/>